<dbReference type="EMBL" id="VFOW01000001">
    <property type="protein sequence ID" value="TQL74531.1"/>
    <property type="molecule type" value="Genomic_DNA"/>
</dbReference>
<reference evidence="3 4" key="1">
    <citation type="submission" date="2019-06" db="EMBL/GenBank/DDBJ databases">
        <title>Sequencing the genomes of 1000 actinobacteria strains.</title>
        <authorList>
            <person name="Klenk H.-P."/>
        </authorList>
    </citation>
    <scope>NUCLEOTIDE SEQUENCE [LARGE SCALE GENOMIC DNA]</scope>
    <source>
        <strain evidence="3 4">DSM 45928</strain>
    </source>
</reference>
<dbReference type="PANTHER" id="PTHR46825">
    <property type="entry name" value="D-ALANYL-D-ALANINE-CARBOXYPEPTIDASE/ENDOPEPTIDASE AMPH"/>
    <property type="match status" value="1"/>
</dbReference>
<feature type="domain" description="DUF7586" evidence="2">
    <location>
        <begin position="352"/>
        <end position="436"/>
    </location>
</feature>
<feature type="domain" description="Beta-lactamase-related" evidence="1">
    <location>
        <begin position="25"/>
        <end position="321"/>
    </location>
</feature>
<dbReference type="Pfam" id="PF00144">
    <property type="entry name" value="Beta-lactamase"/>
    <property type="match status" value="1"/>
</dbReference>
<sequence>MCADVVKESTAVRLDEELTRSQSLGRMPSVSAGLIRGDGLVWTGAVGGIAGDTPPGADVQYRIGSITKTFVAVLVMRLREEGLITLSDPVERWVPDTPFGDRTVRQLLTHTGGLSAEPPGSWWERSPGVSGDRMREIWSADQVVDEAGRRHHYSNLGFAVLGELVQRLKDAPWFEVLAAEVLQPLGMTRTTLTPQGAATSGWAVHPYAEVVMPERVQETGWMAPAGQLWSTVTDLARWARFIAGDTEGVLPASVVARMREPQAVTDGDEWTSGQGLGFQLVRHAGTRFCGHGGSMPGFQAGLLVDPATGTGVVRLTNCTTVSPGAASSLRLWEVLQECEPTPPAVWSPVPAVDADALALTGQWFWGTSVGVIRIDADGRLVLESVSGMMPTSRFTRIDGDRWRGDGAYFTDEVLRVERDTQNRVTCLNVGTFVLTRAPYQPGDVIPGGLERGWPTR</sequence>
<keyword evidence="4" id="KW-1185">Reference proteome</keyword>
<dbReference type="InterPro" id="IPR050491">
    <property type="entry name" value="AmpC-like"/>
</dbReference>
<proteinExistence type="predicted"/>
<dbReference type="InterPro" id="IPR001466">
    <property type="entry name" value="Beta-lactam-related"/>
</dbReference>
<organism evidence="3 4">
    <name type="scientific">Stackebrandtia endophytica</name>
    <dbReference type="NCBI Taxonomy" id="1496996"/>
    <lineage>
        <taxon>Bacteria</taxon>
        <taxon>Bacillati</taxon>
        <taxon>Actinomycetota</taxon>
        <taxon>Actinomycetes</taxon>
        <taxon>Glycomycetales</taxon>
        <taxon>Glycomycetaceae</taxon>
        <taxon>Stackebrandtia</taxon>
    </lineage>
</organism>
<protein>
    <submittedName>
        <fullName evidence="3">CubicO group peptidase (Beta-lactamase class C family)</fullName>
    </submittedName>
</protein>
<evidence type="ECO:0000313" key="3">
    <source>
        <dbReference type="EMBL" id="TQL74531.1"/>
    </source>
</evidence>
<dbReference type="SUPFAM" id="SSF56601">
    <property type="entry name" value="beta-lactamase/transpeptidase-like"/>
    <property type="match status" value="1"/>
</dbReference>
<dbReference type="PANTHER" id="PTHR46825:SF7">
    <property type="entry name" value="D-ALANYL-D-ALANINE CARBOXYPEPTIDASE"/>
    <property type="match status" value="1"/>
</dbReference>
<dbReference type="OrthoDB" id="3863176at2"/>
<dbReference type="Proteomes" id="UP000317043">
    <property type="component" value="Unassembled WGS sequence"/>
</dbReference>
<dbReference type="RefSeq" id="WP_142033716.1">
    <property type="nucleotide sequence ID" value="NZ_JBHTGS010000002.1"/>
</dbReference>
<dbReference type="InParanoid" id="A0A543APM7"/>
<evidence type="ECO:0000259" key="2">
    <source>
        <dbReference type="Pfam" id="PF24491"/>
    </source>
</evidence>
<dbReference type="Pfam" id="PF24491">
    <property type="entry name" value="DUF7586"/>
    <property type="match status" value="1"/>
</dbReference>
<dbReference type="Gene3D" id="3.40.710.10">
    <property type="entry name" value="DD-peptidase/beta-lactamase superfamily"/>
    <property type="match status" value="1"/>
</dbReference>
<evidence type="ECO:0000259" key="1">
    <source>
        <dbReference type="Pfam" id="PF00144"/>
    </source>
</evidence>
<dbReference type="InterPro" id="IPR056008">
    <property type="entry name" value="DUF7586"/>
</dbReference>
<dbReference type="InterPro" id="IPR012338">
    <property type="entry name" value="Beta-lactam/transpept-like"/>
</dbReference>
<accession>A0A543APM7</accession>
<name>A0A543APM7_9ACTN</name>
<gene>
    <name evidence="3" type="ORF">FB566_0014</name>
</gene>
<comment type="caution">
    <text evidence="3">The sequence shown here is derived from an EMBL/GenBank/DDBJ whole genome shotgun (WGS) entry which is preliminary data.</text>
</comment>
<evidence type="ECO:0000313" key="4">
    <source>
        <dbReference type="Proteomes" id="UP000317043"/>
    </source>
</evidence>
<dbReference type="AlphaFoldDB" id="A0A543APM7"/>